<keyword evidence="3" id="KW-1185">Reference proteome</keyword>
<reference evidence="2 3" key="2">
    <citation type="submission" date="2018-11" db="EMBL/GenBank/DDBJ databases">
        <authorList>
            <consortium name="Pathogen Informatics"/>
        </authorList>
    </citation>
    <scope>NUCLEOTIDE SEQUENCE [LARGE SCALE GENOMIC DNA]</scope>
</reference>
<feature type="domain" description="PRELI/MSF1" evidence="1">
    <location>
        <begin position="48"/>
        <end position="224"/>
    </location>
</feature>
<evidence type="ECO:0000313" key="2">
    <source>
        <dbReference type="EMBL" id="VDL83870.1"/>
    </source>
</evidence>
<dbReference type="Proteomes" id="UP000271162">
    <property type="component" value="Unassembled WGS sequence"/>
</dbReference>
<dbReference type="OMA" id="ILMANFK"/>
<evidence type="ECO:0000259" key="1">
    <source>
        <dbReference type="PROSITE" id="PS50904"/>
    </source>
</evidence>
<protein>
    <submittedName>
        <fullName evidence="4">PRELI/MSF1 domain-containing protein</fullName>
    </submittedName>
</protein>
<dbReference type="InterPro" id="IPR037365">
    <property type="entry name" value="Slowmo/Ups"/>
</dbReference>
<dbReference type="PROSITE" id="PS50904">
    <property type="entry name" value="PRELI_MSF1"/>
    <property type="match status" value="1"/>
</dbReference>
<dbReference type="GO" id="GO:0005758">
    <property type="term" value="C:mitochondrial intermembrane space"/>
    <property type="evidence" value="ECO:0007669"/>
    <property type="project" value="InterPro"/>
</dbReference>
<dbReference type="PANTHER" id="PTHR11158">
    <property type="entry name" value="MSF1/PX19 RELATED"/>
    <property type="match status" value="1"/>
</dbReference>
<reference evidence="4" key="1">
    <citation type="submission" date="2017-02" db="UniProtKB">
        <authorList>
            <consortium name="WormBaseParasite"/>
        </authorList>
    </citation>
    <scope>IDENTIFICATION</scope>
</reference>
<dbReference type="Pfam" id="PF04707">
    <property type="entry name" value="PRELI"/>
    <property type="match status" value="1"/>
</dbReference>
<organism evidence="4">
    <name type="scientific">Nippostrongylus brasiliensis</name>
    <name type="common">Rat hookworm</name>
    <dbReference type="NCBI Taxonomy" id="27835"/>
    <lineage>
        <taxon>Eukaryota</taxon>
        <taxon>Metazoa</taxon>
        <taxon>Ecdysozoa</taxon>
        <taxon>Nematoda</taxon>
        <taxon>Chromadorea</taxon>
        <taxon>Rhabditida</taxon>
        <taxon>Rhabditina</taxon>
        <taxon>Rhabditomorpha</taxon>
        <taxon>Strongyloidea</taxon>
        <taxon>Heligmosomidae</taxon>
        <taxon>Nippostrongylus</taxon>
    </lineage>
</organism>
<evidence type="ECO:0000313" key="3">
    <source>
        <dbReference type="Proteomes" id="UP000271162"/>
    </source>
</evidence>
<dbReference type="STRING" id="27835.A0A0N4YSB1"/>
<dbReference type="AlphaFoldDB" id="A0A0N4YSB1"/>
<dbReference type="InterPro" id="IPR006797">
    <property type="entry name" value="PRELI/MSF1_dom"/>
</dbReference>
<proteinExistence type="predicted"/>
<dbReference type="WBParaSite" id="NBR_0002013301-mRNA-1">
    <property type="protein sequence ID" value="NBR_0002013301-mRNA-1"/>
    <property type="gene ID" value="NBR_0002013301"/>
</dbReference>
<sequence>MLEAMFNHSASEQKQFCTNVSDGVMFVSPVTNLASVRVHMIDFVTRGMRLWSAPTGLFPYSFDEVASVFWDRYPNSFAKHIVSEDVLERKITENTIVTKKLIVKHGSSILKRVPRWLSRMTEIRTVPVIEESVYDRRTRTLTTYTRNVSHNELFALHERCVYRPTTDSLSVPMTDIFRSVYIAINCGRMSSVYEKLMLLGFKKSVANTGKGLTEVLEHRFGIRSLASIPKEKMKQIREKLFKTHLVAELKCEEK</sequence>
<evidence type="ECO:0000313" key="4">
    <source>
        <dbReference type="WBParaSite" id="NBR_0002013301-mRNA-1"/>
    </source>
</evidence>
<name>A0A0N4YSB1_NIPBR</name>
<accession>A0A0N4YSB1</accession>
<dbReference type="EMBL" id="UYSL01024829">
    <property type="protein sequence ID" value="VDL83870.1"/>
    <property type="molecule type" value="Genomic_DNA"/>
</dbReference>
<gene>
    <name evidence="2" type="ORF">NBR_LOCUS20134</name>
</gene>